<protein>
    <submittedName>
        <fullName evidence="2">Uncharacterized protein</fullName>
    </submittedName>
</protein>
<keyword evidence="1" id="KW-0472">Membrane</keyword>
<reference evidence="2" key="1">
    <citation type="submission" date="2022-10" db="EMBL/GenBank/DDBJ databases">
        <title>The WGS of Solirubrobacter sp. CPCC 204708.</title>
        <authorList>
            <person name="Jiang Z."/>
        </authorList>
    </citation>
    <scope>NUCLEOTIDE SEQUENCE</scope>
    <source>
        <strain evidence="2">CPCC 204708</strain>
    </source>
</reference>
<sequence length="78" mass="8461">MNYAAPVRRLWSWQPWELPPWGRAVLVVAAVLTAGALAYADLPSWAVGLVSGITIVIVGALLEAWQRSRREDAGPPVP</sequence>
<dbReference type="Proteomes" id="UP001147700">
    <property type="component" value="Unassembled WGS sequence"/>
</dbReference>
<name>A0ABT4RQJ9_9ACTN</name>
<keyword evidence="3" id="KW-1185">Reference proteome</keyword>
<accession>A0ABT4RQJ9</accession>
<evidence type="ECO:0000256" key="1">
    <source>
        <dbReference type="SAM" id="Phobius"/>
    </source>
</evidence>
<evidence type="ECO:0000313" key="3">
    <source>
        <dbReference type="Proteomes" id="UP001147700"/>
    </source>
</evidence>
<evidence type="ECO:0000313" key="2">
    <source>
        <dbReference type="EMBL" id="MDA0140839.1"/>
    </source>
</evidence>
<organism evidence="2 3">
    <name type="scientific">Solirubrobacter deserti</name>
    <dbReference type="NCBI Taxonomy" id="2282478"/>
    <lineage>
        <taxon>Bacteria</taxon>
        <taxon>Bacillati</taxon>
        <taxon>Actinomycetota</taxon>
        <taxon>Thermoleophilia</taxon>
        <taxon>Solirubrobacterales</taxon>
        <taxon>Solirubrobacteraceae</taxon>
        <taxon>Solirubrobacter</taxon>
    </lineage>
</organism>
<comment type="caution">
    <text evidence="2">The sequence shown here is derived from an EMBL/GenBank/DDBJ whole genome shotgun (WGS) entry which is preliminary data.</text>
</comment>
<keyword evidence="1" id="KW-1133">Transmembrane helix</keyword>
<feature type="transmembrane region" description="Helical" evidence="1">
    <location>
        <begin position="21"/>
        <end position="39"/>
    </location>
</feature>
<feature type="transmembrane region" description="Helical" evidence="1">
    <location>
        <begin position="45"/>
        <end position="65"/>
    </location>
</feature>
<gene>
    <name evidence="2" type="ORF">OJ962_25305</name>
</gene>
<keyword evidence="1" id="KW-0812">Transmembrane</keyword>
<proteinExistence type="predicted"/>
<dbReference type="EMBL" id="JAPCID010000045">
    <property type="protein sequence ID" value="MDA0140839.1"/>
    <property type="molecule type" value="Genomic_DNA"/>
</dbReference>